<keyword evidence="1" id="KW-1133">Transmembrane helix</keyword>
<dbReference type="AlphaFoldDB" id="A0A0C2M007"/>
<evidence type="ECO:0000313" key="3">
    <source>
        <dbReference type="Proteomes" id="UP000031668"/>
    </source>
</evidence>
<sequence>MLSLVKYYRYKGKPIEANFTPGDDILIEFWFPQLQTTETFTLLHKFRGAESQMLYHVTGNTSTQINHTKQLTYFPIHTNYTLSLIEAGANLHGDKFLVGYNYVNWLGRPTNGMMEIASFKRVMDEETEDINQTRDSGPTRNIETKNMIGALSIQRENVGGTLDRWPLASVISLYVLLAFLLIGCILGFYIFSLRRRSREEVIEIAGILNRDV</sequence>
<protein>
    <submittedName>
        <fullName evidence="2">Uncharacterized protein</fullName>
    </submittedName>
</protein>
<comment type="caution">
    <text evidence="2">The sequence shown here is derived from an EMBL/GenBank/DDBJ whole genome shotgun (WGS) entry which is preliminary data.</text>
</comment>
<reference evidence="2 3" key="1">
    <citation type="journal article" date="2014" name="Genome Biol. Evol.">
        <title>The genome of the myxosporean Thelohanellus kitauei shows adaptations to nutrient acquisition within its fish host.</title>
        <authorList>
            <person name="Yang Y."/>
            <person name="Xiong J."/>
            <person name="Zhou Z."/>
            <person name="Huo F."/>
            <person name="Miao W."/>
            <person name="Ran C."/>
            <person name="Liu Y."/>
            <person name="Zhang J."/>
            <person name="Feng J."/>
            <person name="Wang M."/>
            <person name="Wang M."/>
            <person name="Wang L."/>
            <person name="Yao B."/>
        </authorList>
    </citation>
    <scope>NUCLEOTIDE SEQUENCE [LARGE SCALE GENOMIC DNA]</scope>
    <source>
        <strain evidence="2">Wuqing</strain>
    </source>
</reference>
<feature type="transmembrane region" description="Helical" evidence="1">
    <location>
        <begin position="171"/>
        <end position="191"/>
    </location>
</feature>
<keyword evidence="3" id="KW-1185">Reference proteome</keyword>
<gene>
    <name evidence="2" type="ORF">RF11_08631</name>
</gene>
<organism evidence="2 3">
    <name type="scientific">Thelohanellus kitauei</name>
    <name type="common">Myxosporean</name>
    <dbReference type="NCBI Taxonomy" id="669202"/>
    <lineage>
        <taxon>Eukaryota</taxon>
        <taxon>Metazoa</taxon>
        <taxon>Cnidaria</taxon>
        <taxon>Myxozoa</taxon>
        <taxon>Myxosporea</taxon>
        <taxon>Bivalvulida</taxon>
        <taxon>Platysporina</taxon>
        <taxon>Myxobolidae</taxon>
        <taxon>Thelohanellus</taxon>
    </lineage>
</organism>
<keyword evidence="1" id="KW-0812">Transmembrane</keyword>
<dbReference type="Proteomes" id="UP000031668">
    <property type="component" value="Unassembled WGS sequence"/>
</dbReference>
<dbReference type="EMBL" id="JWZT01005660">
    <property type="protein sequence ID" value="KII60380.1"/>
    <property type="molecule type" value="Genomic_DNA"/>
</dbReference>
<evidence type="ECO:0000313" key="2">
    <source>
        <dbReference type="EMBL" id="KII60380.1"/>
    </source>
</evidence>
<accession>A0A0C2M007</accession>
<evidence type="ECO:0000256" key="1">
    <source>
        <dbReference type="SAM" id="Phobius"/>
    </source>
</evidence>
<keyword evidence="1" id="KW-0472">Membrane</keyword>
<proteinExistence type="predicted"/>
<name>A0A0C2M007_THEKT</name>